<feature type="transmembrane region" description="Helical" evidence="2">
    <location>
        <begin position="455"/>
        <end position="476"/>
    </location>
</feature>
<organism evidence="3 4">
    <name type="scientific">Verticillium longisporum</name>
    <name type="common">Verticillium dahliae var. longisporum</name>
    <dbReference type="NCBI Taxonomy" id="100787"/>
    <lineage>
        <taxon>Eukaryota</taxon>
        <taxon>Fungi</taxon>
        <taxon>Dikarya</taxon>
        <taxon>Ascomycota</taxon>
        <taxon>Pezizomycotina</taxon>
        <taxon>Sordariomycetes</taxon>
        <taxon>Hypocreomycetidae</taxon>
        <taxon>Glomerellales</taxon>
        <taxon>Plectosphaerellaceae</taxon>
        <taxon>Verticillium</taxon>
    </lineage>
</organism>
<protein>
    <submittedName>
        <fullName evidence="3">Uncharacterized protein</fullName>
    </submittedName>
</protein>
<feature type="transmembrane region" description="Helical" evidence="2">
    <location>
        <begin position="488"/>
        <end position="512"/>
    </location>
</feature>
<feature type="transmembrane region" description="Helical" evidence="2">
    <location>
        <begin position="255"/>
        <end position="276"/>
    </location>
</feature>
<feature type="transmembrane region" description="Helical" evidence="2">
    <location>
        <begin position="66"/>
        <end position="92"/>
    </location>
</feature>
<name>A0A0G4L4G5_VERLO</name>
<feature type="transmembrane region" description="Helical" evidence="2">
    <location>
        <begin position="189"/>
        <end position="211"/>
    </location>
</feature>
<keyword evidence="2" id="KW-1133">Transmembrane helix</keyword>
<feature type="transmembrane region" description="Helical" evidence="2">
    <location>
        <begin position="326"/>
        <end position="351"/>
    </location>
</feature>
<evidence type="ECO:0000313" key="4">
    <source>
        <dbReference type="Proteomes" id="UP000044602"/>
    </source>
</evidence>
<keyword evidence="4" id="KW-1185">Reference proteome</keyword>
<feature type="transmembrane region" description="Helical" evidence="2">
    <location>
        <begin position="25"/>
        <end position="45"/>
    </location>
</feature>
<feature type="transmembrane region" description="Helical" evidence="2">
    <location>
        <begin position="371"/>
        <end position="394"/>
    </location>
</feature>
<feature type="region of interest" description="Disordered" evidence="1">
    <location>
        <begin position="732"/>
        <end position="804"/>
    </location>
</feature>
<evidence type="ECO:0000256" key="1">
    <source>
        <dbReference type="SAM" id="MobiDB-lite"/>
    </source>
</evidence>
<feature type="transmembrane region" description="Helical" evidence="2">
    <location>
        <begin position="104"/>
        <end position="123"/>
    </location>
</feature>
<keyword evidence="2" id="KW-0472">Membrane</keyword>
<feature type="transmembrane region" description="Helical" evidence="2">
    <location>
        <begin position="415"/>
        <end position="435"/>
    </location>
</feature>
<feature type="region of interest" description="Disordered" evidence="1">
    <location>
        <begin position="572"/>
        <end position="613"/>
    </location>
</feature>
<evidence type="ECO:0000256" key="2">
    <source>
        <dbReference type="SAM" id="Phobius"/>
    </source>
</evidence>
<dbReference type="EMBL" id="CVQH01007891">
    <property type="protein sequence ID" value="CRK16866.1"/>
    <property type="molecule type" value="Genomic_DNA"/>
</dbReference>
<gene>
    <name evidence="3" type="ORF">BN1708_011858</name>
</gene>
<evidence type="ECO:0000313" key="3">
    <source>
        <dbReference type="EMBL" id="CRK16866.1"/>
    </source>
</evidence>
<dbReference type="STRING" id="100787.A0A0G4L4G5"/>
<dbReference type="Proteomes" id="UP000044602">
    <property type="component" value="Unassembled WGS sequence"/>
</dbReference>
<proteinExistence type="predicted"/>
<reference evidence="3 4" key="1">
    <citation type="submission" date="2015-05" db="EMBL/GenBank/DDBJ databases">
        <authorList>
            <person name="Wang D.B."/>
            <person name="Wang M."/>
        </authorList>
    </citation>
    <scope>NUCLEOTIDE SEQUENCE [LARGE SCALE GENOMIC DNA]</scope>
    <source>
        <strain evidence="3">VL1</strain>
    </source>
</reference>
<accession>A0A0G4L4G5</accession>
<sequence>MLSGLALLLSWSLERKTSDDWVLSADLAAFLLIPAVAATDIFYQLSGTSEAFHGDPTDTKYSARQMALQAPFVLCHDFVGAISLPCAFMIVANLRVGGPLLKARLAWLIPVHMYCTLAVMVAYSANSARASYQVVPLGGWSFHVGDGQHLVITIRAAEFLFHPVALFADGKLVRRLAVYNWVKNGLPHLLVTLIYYVFCCCDSVAVMIHFAMYTGLMPQSATKLGELDQTIALVGGFLVLGSSSATKLGELDQTIALVGGFLVLGSSVGSIVRSWHRLLDDGETMWACGFTFVAPAETFPLVLSVGIIVQGITFAVAQSTGLKSMLILGCTTTSQMMLPAVFIVPYMQFVFGLEVTSRALRQQPFACRGKWTVAGCLAIVGTLLLITFVVTLFIRPPNFCFGSLFWFVQRWKAGVFILLIVIAATLLICTVIIAWRLHNNCQIDESERVAASRMVYYLTMAIISTVFMIPFFYTIVFNDLRTAGSQPLNLSMIASVVANLSGLLTGGLHLFLRANCLATIGAREQCEKDRRKLKEGIRVWPGDHDYNSNAGSPSRLRAPERLDSSVAYGKMEEERIESPTGTPTYDSRNAPRLPALRPPTVPSGPTIVEPTPPASTLQVIKDQIRKSTYSLFPRDSSGARSFTLLPATTYSPNATTPRGEKFIDNDDDMQSLVPPPLVHAGGVRHRRDSSMHSHATVQIGLRFSNAEDAPALNSRYFRDSEEIHVLGCPLERGKDASKRPSPLNAAATDSYDGESTLIGSSAARDSGPTLNSAVYTPYSPKSRITSPKGVGFDTPKRMASPQRAGKERCYKPNCDCDLLHKPDWI</sequence>
<keyword evidence="2" id="KW-0812">Transmembrane</keyword>
<dbReference type="AlphaFoldDB" id="A0A0G4L4G5"/>